<reference evidence="5" key="2">
    <citation type="submission" date="2023-06" db="EMBL/GenBank/DDBJ databases">
        <authorList>
            <person name="Ma L."/>
            <person name="Liu K.-W."/>
            <person name="Li Z."/>
            <person name="Hsiao Y.-Y."/>
            <person name="Qi Y."/>
            <person name="Fu T."/>
            <person name="Tang G."/>
            <person name="Zhang D."/>
            <person name="Sun W.-H."/>
            <person name="Liu D.-K."/>
            <person name="Li Y."/>
            <person name="Chen G.-Z."/>
            <person name="Liu X.-D."/>
            <person name="Liao X.-Y."/>
            <person name="Jiang Y.-T."/>
            <person name="Yu X."/>
            <person name="Hao Y."/>
            <person name="Huang J."/>
            <person name="Zhao X.-W."/>
            <person name="Ke S."/>
            <person name="Chen Y.-Y."/>
            <person name="Wu W.-L."/>
            <person name="Hsu J.-L."/>
            <person name="Lin Y.-F."/>
            <person name="Huang M.-D."/>
            <person name="Li C.-Y."/>
            <person name="Huang L."/>
            <person name="Wang Z.-W."/>
            <person name="Zhao X."/>
            <person name="Zhong W.-Y."/>
            <person name="Peng D.-H."/>
            <person name="Ahmad S."/>
            <person name="Lan S."/>
            <person name="Zhang J.-S."/>
            <person name="Tsai W.-C."/>
            <person name="Van De Peer Y."/>
            <person name="Liu Z.-J."/>
        </authorList>
    </citation>
    <scope>NUCLEOTIDE SEQUENCE</scope>
    <source>
        <strain evidence="5">CP</strain>
        <tissue evidence="5">Leaves</tissue>
    </source>
</reference>
<sequence>MLRLLCKNLSQIRPFSVSTTPPPSLNGAHSRFPQNPGLKSITHIANRSKEEDPSRTTVSYLVNSCGLSSESALKASKRFRIISLENADSVLSLFKNRGFDQTQLDQMITRYPHLLTYDPDKILKPKMEFLKCQVGFSAVKLNELVSLNPQFFNGSLEKRIKPSFDLLKDIVGTNENALLAITRLPSILSLDLRKKMLPKVALLREHGVPVSNISKLITRYSRIITVSDDRFSEVVAELKKMGFVPFRPLYLTALRTMSGMSNSNWERKFEVFKCLGLSEDEILEFFKKFPYCMILSETKMRKGFEFFMKRLGWDPYMILRYPNLIGLSLEKRMLPRYEVMQTLLSNGLVEKDVNWGTIFKLKEKDFLKKFVIKYQGGSSKVKEMRI</sequence>
<keyword evidence="6" id="KW-1185">Reference proteome</keyword>
<proteinExistence type="inferred from homology"/>
<keyword evidence="2" id="KW-0805">Transcription regulation</keyword>
<dbReference type="Gene3D" id="1.25.70.10">
    <property type="entry name" value="Transcription termination factor 3, mitochondrial"/>
    <property type="match status" value="1"/>
</dbReference>
<dbReference type="PANTHER" id="PTHR13068">
    <property type="entry name" value="CGI-12 PROTEIN-RELATED"/>
    <property type="match status" value="1"/>
</dbReference>
<keyword evidence="3" id="KW-0809">Transit peptide</keyword>
<feature type="region of interest" description="Disordered" evidence="4">
    <location>
        <begin position="17"/>
        <end position="37"/>
    </location>
</feature>
<keyword evidence="2" id="KW-0804">Transcription</keyword>
<keyword evidence="2" id="KW-0806">Transcription termination</keyword>
<dbReference type="GO" id="GO:0003676">
    <property type="term" value="F:nucleic acid binding"/>
    <property type="evidence" value="ECO:0007669"/>
    <property type="project" value="InterPro"/>
</dbReference>
<dbReference type="PANTHER" id="PTHR13068:SF236">
    <property type="entry name" value="OS02G0749800 PROTEIN"/>
    <property type="match status" value="1"/>
</dbReference>
<dbReference type="SMART" id="SM00733">
    <property type="entry name" value="Mterf"/>
    <property type="match status" value="6"/>
</dbReference>
<organism evidence="5 6">
    <name type="scientific">Acorus calamus</name>
    <name type="common">Sweet flag</name>
    <dbReference type="NCBI Taxonomy" id="4465"/>
    <lineage>
        <taxon>Eukaryota</taxon>
        <taxon>Viridiplantae</taxon>
        <taxon>Streptophyta</taxon>
        <taxon>Embryophyta</taxon>
        <taxon>Tracheophyta</taxon>
        <taxon>Spermatophyta</taxon>
        <taxon>Magnoliopsida</taxon>
        <taxon>Liliopsida</taxon>
        <taxon>Acoraceae</taxon>
        <taxon>Acorus</taxon>
    </lineage>
</organism>
<dbReference type="InterPro" id="IPR003690">
    <property type="entry name" value="MTERF"/>
</dbReference>
<dbReference type="Proteomes" id="UP001180020">
    <property type="component" value="Unassembled WGS sequence"/>
</dbReference>
<reference evidence="5" key="1">
    <citation type="journal article" date="2023" name="Nat. Commun.">
        <title>Diploid and tetraploid genomes of Acorus and the evolution of monocots.</title>
        <authorList>
            <person name="Ma L."/>
            <person name="Liu K.W."/>
            <person name="Li Z."/>
            <person name="Hsiao Y.Y."/>
            <person name="Qi Y."/>
            <person name="Fu T."/>
            <person name="Tang G.D."/>
            <person name="Zhang D."/>
            <person name="Sun W.H."/>
            <person name="Liu D.K."/>
            <person name="Li Y."/>
            <person name="Chen G.Z."/>
            <person name="Liu X.D."/>
            <person name="Liao X.Y."/>
            <person name="Jiang Y.T."/>
            <person name="Yu X."/>
            <person name="Hao Y."/>
            <person name="Huang J."/>
            <person name="Zhao X.W."/>
            <person name="Ke S."/>
            <person name="Chen Y.Y."/>
            <person name="Wu W.L."/>
            <person name="Hsu J.L."/>
            <person name="Lin Y.F."/>
            <person name="Huang M.D."/>
            <person name="Li C.Y."/>
            <person name="Huang L."/>
            <person name="Wang Z.W."/>
            <person name="Zhao X."/>
            <person name="Zhong W.Y."/>
            <person name="Peng D.H."/>
            <person name="Ahmad S."/>
            <person name="Lan S."/>
            <person name="Zhang J.S."/>
            <person name="Tsai W.C."/>
            <person name="Van de Peer Y."/>
            <person name="Liu Z.J."/>
        </authorList>
    </citation>
    <scope>NUCLEOTIDE SEQUENCE</scope>
    <source>
        <strain evidence="5">CP</strain>
    </source>
</reference>
<dbReference type="Pfam" id="PF02536">
    <property type="entry name" value="mTERF"/>
    <property type="match status" value="1"/>
</dbReference>
<dbReference type="InterPro" id="IPR038538">
    <property type="entry name" value="MTERF_sf"/>
</dbReference>
<evidence type="ECO:0000256" key="4">
    <source>
        <dbReference type="SAM" id="MobiDB-lite"/>
    </source>
</evidence>
<gene>
    <name evidence="5" type="ORF">QJS10_CPA16g01212</name>
</gene>
<dbReference type="EMBL" id="JAUJYO010000016">
    <property type="protein sequence ID" value="KAK1294289.1"/>
    <property type="molecule type" value="Genomic_DNA"/>
</dbReference>
<protein>
    <submittedName>
        <fullName evidence="5">Uncharacterized protein</fullName>
    </submittedName>
</protein>
<evidence type="ECO:0000256" key="3">
    <source>
        <dbReference type="ARBA" id="ARBA00022946"/>
    </source>
</evidence>
<comment type="caution">
    <text evidence="5">The sequence shown here is derived from an EMBL/GenBank/DDBJ whole genome shotgun (WGS) entry which is preliminary data.</text>
</comment>
<accession>A0AAV9D0N7</accession>
<evidence type="ECO:0000256" key="2">
    <source>
        <dbReference type="ARBA" id="ARBA00022472"/>
    </source>
</evidence>
<dbReference type="GO" id="GO:0006353">
    <property type="term" value="P:DNA-templated transcription termination"/>
    <property type="evidence" value="ECO:0007669"/>
    <property type="project" value="UniProtKB-KW"/>
</dbReference>
<evidence type="ECO:0000256" key="1">
    <source>
        <dbReference type="ARBA" id="ARBA00007692"/>
    </source>
</evidence>
<dbReference type="AlphaFoldDB" id="A0AAV9D0N7"/>
<comment type="similarity">
    <text evidence="1">Belongs to the mTERF family.</text>
</comment>
<evidence type="ECO:0000313" key="5">
    <source>
        <dbReference type="EMBL" id="KAK1294289.1"/>
    </source>
</evidence>
<name>A0AAV9D0N7_ACOCL</name>
<evidence type="ECO:0000313" key="6">
    <source>
        <dbReference type="Proteomes" id="UP001180020"/>
    </source>
</evidence>
<dbReference type="FunFam" id="1.25.70.10:FF:000001">
    <property type="entry name" value="Mitochondrial transcription termination factor-like"/>
    <property type="match status" value="1"/>
</dbReference>